<accession>A0A4Z2IN70</accession>
<organism evidence="1 2">
    <name type="scientific">Liparis tanakae</name>
    <name type="common">Tanaka's snailfish</name>
    <dbReference type="NCBI Taxonomy" id="230148"/>
    <lineage>
        <taxon>Eukaryota</taxon>
        <taxon>Metazoa</taxon>
        <taxon>Chordata</taxon>
        <taxon>Craniata</taxon>
        <taxon>Vertebrata</taxon>
        <taxon>Euteleostomi</taxon>
        <taxon>Actinopterygii</taxon>
        <taxon>Neopterygii</taxon>
        <taxon>Teleostei</taxon>
        <taxon>Neoteleostei</taxon>
        <taxon>Acanthomorphata</taxon>
        <taxon>Eupercaria</taxon>
        <taxon>Perciformes</taxon>
        <taxon>Cottioidei</taxon>
        <taxon>Cottales</taxon>
        <taxon>Liparidae</taxon>
        <taxon>Liparis</taxon>
    </lineage>
</organism>
<comment type="caution">
    <text evidence="1">The sequence shown here is derived from an EMBL/GenBank/DDBJ whole genome shotgun (WGS) entry which is preliminary data.</text>
</comment>
<evidence type="ECO:0000313" key="2">
    <source>
        <dbReference type="Proteomes" id="UP000314294"/>
    </source>
</evidence>
<proteinExistence type="predicted"/>
<name>A0A4Z2IN70_9TELE</name>
<dbReference type="GO" id="GO:0016301">
    <property type="term" value="F:kinase activity"/>
    <property type="evidence" value="ECO:0007669"/>
    <property type="project" value="UniProtKB-KW"/>
</dbReference>
<gene>
    <name evidence="1" type="primary">Pi4ka_1</name>
    <name evidence="1" type="ORF">EYF80_010461</name>
</gene>
<dbReference type="Proteomes" id="UP000314294">
    <property type="component" value="Unassembled WGS sequence"/>
</dbReference>
<dbReference type="OrthoDB" id="8848154at2759"/>
<keyword evidence="2" id="KW-1185">Reference proteome</keyword>
<evidence type="ECO:0000313" key="1">
    <source>
        <dbReference type="EMBL" id="TNN79217.1"/>
    </source>
</evidence>
<dbReference type="PROSITE" id="PS51257">
    <property type="entry name" value="PROKAR_LIPOPROTEIN"/>
    <property type="match status" value="1"/>
</dbReference>
<dbReference type="EMBL" id="SRLO01000066">
    <property type="protein sequence ID" value="TNN79217.1"/>
    <property type="molecule type" value="Genomic_DNA"/>
</dbReference>
<protein>
    <submittedName>
        <fullName evidence="1">Phosphatidylinositol 4-kinase alpha</fullName>
    </submittedName>
</protein>
<reference evidence="1 2" key="1">
    <citation type="submission" date="2019-03" db="EMBL/GenBank/DDBJ databases">
        <title>First draft genome of Liparis tanakae, snailfish: a comprehensive survey of snailfish specific genes.</title>
        <authorList>
            <person name="Kim W."/>
            <person name="Song I."/>
            <person name="Jeong J.-H."/>
            <person name="Kim D."/>
            <person name="Kim S."/>
            <person name="Ryu S."/>
            <person name="Song J.Y."/>
            <person name="Lee S.K."/>
        </authorList>
    </citation>
    <scope>NUCLEOTIDE SEQUENCE [LARGE SCALE GENOMIC DNA]</scope>
    <source>
        <tissue evidence="1">Muscle</tissue>
    </source>
</reference>
<sequence>MPPMSLRALVRIVRAASPYCGFASCSCSTVSTPESRSFDVGANMSVSGGGARGFYFNTVLSLGRSLAAHRPAPVEKVQKLQCMCPVESRGVFTLDVRRRDAVIALAVFLVESGLQHKDTLVPYLLSLLRGLPRVQWIEESSGKKGKEFLPVAENFSYCLVTLLSDVAQRDPDSRQEIINTIMEVMQALQDMCQAPDNHDKVYLCRYVVPGLLGMTRAFGRYSYTDEALLSKLFPKDVPQVRCVAEETEGVRRRSFNEFRSIMPSSLLTVCRSDSLRRSTGSNLDPSAPVFSDPGSHSPCSPTAAGPHFFEGSYLPDSSTLDPDYYFSTVSSSFSMSPLFMGAENEVEVPVELLRQLLAMVVMYGF</sequence>
<keyword evidence="1" id="KW-0418">Kinase</keyword>
<dbReference type="AlphaFoldDB" id="A0A4Z2IN70"/>
<keyword evidence="1" id="KW-0808">Transferase</keyword>